<keyword evidence="4" id="KW-1003">Cell membrane</keyword>
<feature type="transmembrane region" description="Helical" evidence="19">
    <location>
        <begin position="83"/>
        <end position="103"/>
    </location>
</feature>
<evidence type="ECO:0000256" key="9">
    <source>
        <dbReference type="ARBA" id="ARBA00022989"/>
    </source>
</evidence>
<evidence type="ECO:0000256" key="12">
    <source>
        <dbReference type="ARBA" id="ARBA00023136"/>
    </source>
</evidence>
<dbReference type="GO" id="GO:0051607">
    <property type="term" value="P:defense response to virus"/>
    <property type="evidence" value="ECO:0007669"/>
    <property type="project" value="UniProtKB-KW"/>
</dbReference>
<evidence type="ECO:0000256" key="6">
    <source>
        <dbReference type="ARBA" id="ARBA00022588"/>
    </source>
</evidence>
<dbReference type="GO" id="GO:0045087">
    <property type="term" value="P:innate immune response"/>
    <property type="evidence" value="ECO:0007669"/>
    <property type="project" value="UniProtKB-KW"/>
</dbReference>
<keyword evidence="5" id="KW-0444">Lipid biosynthesis</keyword>
<dbReference type="GO" id="GO:0008654">
    <property type="term" value="P:phospholipid biosynthetic process"/>
    <property type="evidence" value="ECO:0007669"/>
    <property type="project" value="UniProtKB-KW"/>
</dbReference>
<keyword evidence="11" id="KW-0051">Antiviral defense</keyword>
<dbReference type="PANTHER" id="PTHR10383">
    <property type="entry name" value="SERINE INCORPORATOR"/>
    <property type="match status" value="1"/>
</dbReference>
<dbReference type="GO" id="GO:0005886">
    <property type="term" value="C:plasma membrane"/>
    <property type="evidence" value="ECO:0007669"/>
    <property type="project" value="UniProtKB-SubCell"/>
</dbReference>
<comment type="subcellular location">
    <subcellularLocation>
        <location evidence="1">Cell membrane</location>
        <topology evidence="1">Multi-pass membrane protein</topology>
    </subcellularLocation>
</comment>
<evidence type="ECO:0000256" key="11">
    <source>
        <dbReference type="ARBA" id="ARBA00023118"/>
    </source>
</evidence>
<evidence type="ECO:0000256" key="15">
    <source>
        <dbReference type="ARBA" id="ARBA00023264"/>
    </source>
</evidence>
<comment type="catalytic activity">
    <reaction evidence="17">
        <text>a 1,2-diacyl-sn-glycero-3-phosphoethanolamine(in) = a 1,2-diacyl-sn-glycero-3-phosphoethanolamine(out)</text>
        <dbReference type="Rhea" id="RHEA:38895"/>
        <dbReference type="ChEBI" id="CHEBI:64612"/>
    </reaction>
</comment>
<reference evidence="20" key="1">
    <citation type="submission" date="2025-08" db="UniProtKB">
        <authorList>
            <consortium name="Ensembl"/>
        </authorList>
    </citation>
    <scope>IDENTIFICATION</scope>
</reference>
<evidence type="ECO:0000256" key="17">
    <source>
        <dbReference type="ARBA" id="ARBA00024615"/>
    </source>
</evidence>
<keyword evidence="9 19" id="KW-1133">Transmembrane helix</keyword>
<feature type="transmembrane region" description="Helical" evidence="19">
    <location>
        <begin position="143"/>
        <end position="165"/>
    </location>
</feature>
<keyword evidence="10" id="KW-0443">Lipid metabolism</keyword>
<keyword evidence="8" id="KW-0391">Immunity</keyword>
<evidence type="ECO:0000256" key="10">
    <source>
        <dbReference type="ARBA" id="ARBA00023098"/>
    </source>
</evidence>
<comment type="catalytic activity">
    <reaction evidence="16">
        <text>a 1,2-diacyl-sn-glycero-3-phospho-L-serine(in) = a 1,2-diacyl-sn-glycero-3-phospho-L-serine(out)</text>
        <dbReference type="Rhea" id="RHEA:38663"/>
        <dbReference type="ChEBI" id="CHEBI:57262"/>
    </reaction>
</comment>
<feature type="transmembrane region" description="Helical" evidence="19">
    <location>
        <begin position="30"/>
        <end position="52"/>
    </location>
</feature>
<feature type="transmembrane region" description="Helical" evidence="19">
    <location>
        <begin position="115"/>
        <end position="137"/>
    </location>
</feature>
<reference evidence="20" key="2">
    <citation type="submission" date="2025-09" db="UniProtKB">
        <authorList>
            <consortium name="Ensembl"/>
        </authorList>
    </citation>
    <scope>IDENTIFICATION</scope>
</reference>
<evidence type="ECO:0000313" key="21">
    <source>
        <dbReference type="Proteomes" id="UP000694428"/>
    </source>
</evidence>
<dbReference type="Pfam" id="PF03348">
    <property type="entry name" value="Serinc"/>
    <property type="match status" value="1"/>
</dbReference>
<evidence type="ECO:0000256" key="16">
    <source>
        <dbReference type="ARBA" id="ARBA00024479"/>
    </source>
</evidence>
<accession>A0A8C9FU51</accession>
<keyword evidence="7 19" id="KW-0812">Transmembrane</keyword>
<evidence type="ECO:0000256" key="13">
    <source>
        <dbReference type="ARBA" id="ARBA00023180"/>
    </source>
</evidence>
<comment type="catalytic activity">
    <reaction evidence="18">
        <text>a 1,2-diacyl-sn-glycero-3-phosphocholine(in) = a 1,2-diacyl-sn-glycero-3-phosphocholine(out)</text>
        <dbReference type="Rhea" id="RHEA:38571"/>
        <dbReference type="ChEBI" id="CHEBI:57643"/>
    </reaction>
</comment>
<sequence>FQLACCCGTAACSLCCKCCPKIKQSTSTRFMYALYFILVTIICCVMMSTTVANEMKTHFPFYEQMCKGIQAGEMCEKLVGYSAVYKVCFGMACFFFFFCLFTIKINNSKSCRAYVHNGFWFLKLLLLAAMCSGAFFIPDQDTFLNGTFFSFCCAALFCTALRVVINPESLLSVNTAVFLQVDPV</sequence>
<evidence type="ECO:0000256" key="5">
    <source>
        <dbReference type="ARBA" id="ARBA00022516"/>
    </source>
</evidence>
<dbReference type="AlphaFoldDB" id="A0A8C9FU51"/>
<keyword evidence="21" id="KW-1185">Reference proteome</keyword>
<evidence type="ECO:0000313" key="20">
    <source>
        <dbReference type="Ensembl" id="ENSPSTP00000019524.1"/>
    </source>
</evidence>
<comment type="similarity">
    <text evidence="2">Belongs to the TDE1 family.</text>
</comment>
<keyword evidence="14" id="KW-0594">Phospholipid biosynthesis</keyword>
<evidence type="ECO:0000256" key="4">
    <source>
        <dbReference type="ARBA" id="ARBA00022475"/>
    </source>
</evidence>
<evidence type="ECO:0000256" key="7">
    <source>
        <dbReference type="ARBA" id="ARBA00022692"/>
    </source>
</evidence>
<dbReference type="Proteomes" id="UP000694428">
    <property type="component" value="Unplaced"/>
</dbReference>
<evidence type="ECO:0000256" key="8">
    <source>
        <dbReference type="ARBA" id="ARBA00022859"/>
    </source>
</evidence>
<dbReference type="Ensembl" id="ENSPSTT00000020470.1">
    <property type="protein sequence ID" value="ENSPSTP00000019524.1"/>
    <property type="gene ID" value="ENSPSTG00000014125.1"/>
</dbReference>
<keyword evidence="6" id="KW-0399">Innate immunity</keyword>
<evidence type="ECO:0000256" key="14">
    <source>
        <dbReference type="ARBA" id="ARBA00023209"/>
    </source>
</evidence>
<evidence type="ECO:0000256" key="1">
    <source>
        <dbReference type="ARBA" id="ARBA00004651"/>
    </source>
</evidence>
<evidence type="ECO:0000256" key="19">
    <source>
        <dbReference type="SAM" id="Phobius"/>
    </source>
</evidence>
<evidence type="ECO:0000256" key="18">
    <source>
        <dbReference type="ARBA" id="ARBA00024631"/>
    </source>
</evidence>
<dbReference type="InterPro" id="IPR005016">
    <property type="entry name" value="TDE1/TMS"/>
</dbReference>
<name>A0A8C9FU51_PAVCR</name>
<keyword evidence="15" id="KW-1208">Phospholipid metabolism</keyword>
<proteinExistence type="inferred from homology"/>
<organism evidence="20 21">
    <name type="scientific">Pavo cristatus</name>
    <name type="common">Indian peafowl</name>
    <name type="synonym">Blue peafowl</name>
    <dbReference type="NCBI Taxonomy" id="9049"/>
    <lineage>
        <taxon>Eukaryota</taxon>
        <taxon>Metazoa</taxon>
        <taxon>Chordata</taxon>
        <taxon>Craniata</taxon>
        <taxon>Vertebrata</taxon>
        <taxon>Euteleostomi</taxon>
        <taxon>Archelosauria</taxon>
        <taxon>Archosauria</taxon>
        <taxon>Dinosauria</taxon>
        <taxon>Saurischia</taxon>
        <taxon>Theropoda</taxon>
        <taxon>Coelurosauria</taxon>
        <taxon>Aves</taxon>
        <taxon>Neognathae</taxon>
        <taxon>Galloanserae</taxon>
        <taxon>Galliformes</taxon>
        <taxon>Phasianidae</taxon>
        <taxon>Phasianinae</taxon>
        <taxon>Pavo</taxon>
    </lineage>
</organism>
<protein>
    <recommendedName>
        <fullName evidence="3">Serine incorporator 5</fullName>
    </recommendedName>
</protein>
<keyword evidence="13" id="KW-0325">Glycoprotein</keyword>
<evidence type="ECO:0000256" key="2">
    <source>
        <dbReference type="ARBA" id="ARBA00006665"/>
    </source>
</evidence>
<dbReference type="PANTHER" id="PTHR10383:SF16">
    <property type="entry name" value="SERINE INCORPORATOR 5"/>
    <property type="match status" value="1"/>
</dbReference>
<evidence type="ECO:0000256" key="3">
    <source>
        <dbReference type="ARBA" id="ARBA00021252"/>
    </source>
</evidence>
<keyword evidence="12 19" id="KW-0472">Membrane</keyword>